<accession>A0AB39TDR1</accession>
<protein>
    <recommendedName>
        <fullName evidence="2">Methyltransferase</fullName>
    </recommendedName>
</protein>
<name>A0AB39TDR1_9ACTN</name>
<proteinExistence type="predicted"/>
<dbReference type="EMBL" id="CP163445">
    <property type="protein sequence ID" value="XDQ77605.1"/>
    <property type="molecule type" value="Genomic_DNA"/>
</dbReference>
<reference evidence="1" key="1">
    <citation type="submission" date="2024-07" db="EMBL/GenBank/DDBJ databases">
        <authorList>
            <person name="Yu S.T."/>
        </authorList>
    </citation>
    <scope>NUCLEOTIDE SEQUENCE</scope>
    <source>
        <strain evidence="1">Y1</strain>
    </source>
</reference>
<sequence>MLRRFAPVDGIFIDMCWNQPSASRWATDGMRREGLDPADADHRDRYAELVARRSMARYSAMVDKALPPDAVQGAWFNSRPKTGLFE</sequence>
<organism evidence="1">
    <name type="scientific">Streptomyces sp. Y1</name>
    <dbReference type="NCBI Taxonomy" id="3238634"/>
    <lineage>
        <taxon>Bacteria</taxon>
        <taxon>Bacillati</taxon>
        <taxon>Actinomycetota</taxon>
        <taxon>Actinomycetes</taxon>
        <taxon>Kitasatosporales</taxon>
        <taxon>Streptomycetaceae</taxon>
        <taxon>Streptomyces</taxon>
    </lineage>
</organism>
<evidence type="ECO:0000313" key="1">
    <source>
        <dbReference type="EMBL" id="XDQ77605.1"/>
    </source>
</evidence>
<dbReference type="AlphaFoldDB" id="A0AB39TDR1"/>
<gene>
    <name evidence="1" type="ORF">AB2U05_03445</name>
</gene>
<evidence type="ECO:0008006" key="2">
    <source>
        <dbReference type="Google" id="ProtNLM"/>
    </source>
</evidence>
<dbReference type="RefSeq" id="WP_369182381.1">
    <property type="nucleotide sequence ID" value="NZ_CP163445.1"/>
</dbReference>